<reference evidence="2 3" key="1">
    <citation type="submission" date="2020-07" db="EMBL/GenBank/DDBJ databases">
        <title>Sequencing the genomes of 1000 actinobacteria strains.</title>
        <authorList>
            <person name="Klenk H.-P."/>
        </authorList>
    </citation>
    <scope>NUCLEOTIDE SEQUENCE [LARGE SCALE GENOMIC DNA]</scope>
    <source>
        <strain evidence="2 3">DSM 26341</strain>
    </source>
</reference>
<feature type="chain" id="PRO_5039487952" evidence="1">
    <location>
        <begin position="21"/>
        <end position="154"/>
    </location>
</feature>
<keyword evidence="1" id="KW-0732">Signal</keyword>
<evidence type="ECO:0000256" key="1">
    <source>
        <dbReference type="SAM" id="SignalP"/>
    </source>
</evidence>
<evidence type="ECO:0000313" key="3">
    <source>
        <dbReference type="Proteomes" id="UP000539111"/>
    </source>
</evidence>
<sequence length="154" mass="15958">MKLRWAAVPVVALCACVLSGCTGKVKVDPAAGAADPKCAAVMLSLPDELGGNAKRATTSQATAAWGDPSAVILRCGVTSPGPTTTPCVSVDKIDWLSKDEGDHWRFVTYGRTPAVEVLIDQRKVSGQNAIATLSAAVSSLPQKRHCVGAKDVSN</sequence>
<dbReference type="Pfam" id="PF12028">
    <property type="entry name" value="DUF3515"/>
    <property type="match status" value="1"/>
</dbReference>
<accession>A0A7Z0D2K8</accession>
<evidence type="ECO:0000313" key="2">
    <source>
        <dbReference type="EMBL" id="NYI67721.1"/>
    </source>
</evidence>
<dbReference type="InterPro" id="IPR021903">
    <property type="entry name" value="DUF3515"/>
</dbReference>
<organism evidence="2 3">
    <name type="scientific">Spelaeicoccus albus</name>
    <dbReference type="NCBI Taxonomy" id="1280376"/>
    <lineage>
        <taxon>Bacteria</taxon>
        <taxon>Bacillati</taxon>
        <taxon>Actinomycetota</taxon>
        <taxon>Actinomycetes</taxon>
        <taxon>Micrococcales</taxon>
        <taxon>Brevibacteriaceae</taxon>
        <taxon>Spelaeicoccus</taxon>
    </lineage>
</organism>
<name>A0A7Z0D2K8_9MICO</name>
<dbReference type="EMBL" id="JACBZP010000001">
    <property type="protein sequence ID" value="NYI67721.1"/>
    <property type="molecule type" value="Genomic_DNA"/>
</dbReference>
<comment type="caution">
    <text evidence="2">The sequence shown here is derived from an EMBL/GenBank/DDBJ whole genome shotgun (WGS) entry which is preliminary data.</text>
</comment>
<protein>
    <submittedName>
        <fullName evidence="2">Outer membrane murein-binding lipoprotein Lpp</fullName>
    </submittedName>
</protein>
<keyword evidence="3" id="KW-1185">Reference proteome</keyword>
<dbReference type="AlphaFoldDB" id="A0A7Z0D2K8"/>
<dbReference type="PROSITE" id="PS51257">
    <property type="entry name" value="PROKAR_LIPOPROTEIN"/>
    <property type="match status" value="1"/>
</dbReference>
<proteinExistence type="predicted"/>
<dbReference type="RefSeq" id="WP_179427886.1">
    <property type="nucleotide sequence ID" value="NZ_JACBZP010000001.1"/>
</dbReference>
<dbReference type="Proteomes" id="UP000539111">
    <property type="component" value="Unassembled WGS sequence"/>
</dbReference>
<keyword evidence="2" id="KW-0449">Lipoprotein</keyword>
<feature type="signal peptide" evidence="1">
    <location>
        <begin position="1"/>
        <end position="20"/>
    </location>
</feature>
<gene>
    <name evidence="2" type="ORF">BJY26_002027</name>
</gene>